<evidence type="ECO:0000256" key="5">
    <source>
        <dbReference type="ARBA" id="ARBA00022676"/>
    </source>
</evidence>
<dbReference type="OrthoDB" id="755951at2759"/>
<evidence type="ECO:0000256" key="1">
    <source>
        <dbReference type="ARBA" id="ARBA00002045"/>
    </source>
</evidence>
<proteinExistence type="inferred from homology"/>
<keyword evidence="5" id="KW-0328">Glycosyltransferase</keyword>
<dbReference type="InterPro" id="IPR001830">
    <property type="entry name" value="Glyco_trans_20"/>
</dbReference>
<dbReference type="Pfam" id="PF21141">
    <property type="entry name" value="T6PP_C"/>
    <property type="match status" value="1"/>
</dbReference>
<dbReference type="Gene3D" id="3.40.50.1000">
    <property type="entry name" value="HAD superfamily/HAD-like"/>
    <property type="match status" value="1"/>
</dbReference>
<dbReference type="Proteomes" id="UP000605970">
    <property type="component" value="Unassembled WGS sequence"/>
</dbReference>
<dbReference type="SUPFAM" id="SSF56784">
    <property type="entry name" value="HAD-like"/>
    <property type="match status" value="1"/>
</dbReference>
<dbReference type="PANTHER" id="PTHR10788:SF110">
    <property type="entry name" value="ALPHA,ALPHA-TREHALOSE-PHOSPHATE SYNTHASE [UDP-FORMING] 2"/>
    <property type="match status" value="1"/>
</dbReference>
<organism evidence="10 11">
    <name type="scientific">Meloidogyne graminicola</name>
    <dbReference type="NCBI Taxonomy" id="189291"/>
    <lineage>
        <taxon>Eukaryota</taxon>
        <taxon>Metazoa</taxon>
        <taxon>Ecdysozoa</taxon>
        <taxon>Nematoda</taxon>
        <taxon>Chromadorea</taxon>
        <taxon>Rhabditida</taxon>
        <taxon>Tylenchina</taxon>
        <taxon>Tylenchomorpha</taxon>
        <taxon>Tylenchoidea</taxon>
        <taxon>Meloidogynidae</taxon>
        <taxon>Meloidogyninae</taxon>
        <taxon>Meloidogyne</taxon>
    </lineage>
</organism>
<comment type="function">
    <text evidence="1">Catalyzes the production of trehalose from glucose-6-phosphate and UDP-alpha-D-glucose in a 2 step process.</text>
</comment>
<dbReference type="PANTHER" id="PTHR10788">
    <property type="entry name" value="TREHALOSE-6-PHOSPHATE SYNTHASE"/>
    <property type="match status" value="1"/>
</dbReference>
<evidence type="ECO:0000313" key="11">
    <source>
        <dbReference type="Proteomes" id="UP000605970"/>
    </source>
</evidence>
<reference evidence="10" key="1">
    <citation type="journal article" date="2020" name="Ecol. Evol.">
        <title>Genome structure and content of the rice root-knot nematode (Meloidogyne graminicola).</title>
        <authorList>
            <person name="Phan N.T."/>
            <person name="Danchin E.G.J."/>
            <person name="Klopp C."/>
            <person name="Perfus-Barbeoch L."/>
            <person name="Kozlowski D.K."/>
            <person name="Koutsovoulos G.D."/>
            <person name="Lopez-Roques C."/>
            <person name="Bouchez O."/>
            <person name="Zahm M."/>
            <person name="Besnard G."/>
            <person name="Bellafiore S."/>
        </authorList>
    </citation>
    <scope>NUCLEOTIDE SEQUENCE</scope>
    <source>
        <strain evidence="10">VN-18</strain>
    </source>
</reference>
<evidence type="ECO:0000313" key="10">
    <source>
        <dbReference type="EMBL" id="KAF7638645.1"/>
    </source>
</evidence>
<evidence type="ECO:0000256" key="3">
    <source>
        <dbReference type="ARBA" id="ARBA00006107"/>
    </source>
</evidence>
<comment type="caution">
    <text evidence="10">The sequence shown here is derived from an EMBL/GenBank/DDBJ whole genome shotgun (WGS) entry which is preliminary data.</text>
</comment>
<evidence type="ECO:0000259" key="9">
    <source>
        <dbReference type="Pfam" id="PF21141"/>
    </source>
</evidence>
<name>A0A8S9ZZT6_9BILA</name>
<protein>
    <recommendedName>
        <fullName evidence="4">alpha,alpha-trehalose-phosphate synthase (UDP-forming)</fullName>
        <ecNumber evidence="4">2.4.1.15</ecNumber>
    </recommendedName>
</protein>
<dbReference type="Pfam" id="PF00982">
    <property type="entry name" value="Glyco_transf_20"/>
    <property type="match status" value="1"/>
</dbReference>
<feature type="domain" description="Trehalose-6-phosphate phosphatase helical bundle" evidence="8">
    <location>
        <begin position="845"/>
        <end position="951"/>
    </location>
</feature>
<dbReference type="Pfam" id="PF18572">
    <property type="entry name" value="T6PP_N"/>
    <property type="match status" value="1"/>
</dbReference>
<sequence length="1292" mass="147702">MMLRSMKNVQKILFAILKALKSLDSEGLGDDCTFAQAMTDGIEILVNVWRKWDTKSEIAFQGILSCLEYCLQHYFECVDHFENFVNILGYNTVKFWKSAIPFIYESDMAHGTKYRDALLFSLTLHDVNTGRNRLKEFYAAVPGIRKSLLGSSAKRFSEQFHHLQQRRTHSSSSSLHTSANSLLVLPDSHQHQEANLYTHNFNENNDQTDGIATVQSKADSEFPHAFEIRREKRMSIASSDASDRHHPAVFEGTEAIPSGGIVNTQHFQQRVINVSNAPPVALKQSESGEWEIKQGSGGLVSCVDPVMAVNPENMWLANLGMNIDKFKITSTEYIEKIDPSMEKIDLSAPTTNTLGLPLMKQALADVLFHVIADDDLKEENEPADKRQIREEMSLLGVLNTYNRGNYKLNPVIVQEQDYNVYYGGISNGLLWPAMHNLGEYILPEYKDSKTLKEHWFSYVRVNYQFAIDAVRNSRPQDFIWIHDYHLMLTGMVMQSLDRNLEIGFFLHIPFQPPDDFFTTYKIVAFPILRGLLRFTKVGFQTHRDRAKFIELVKSYLVRPTAKVKTEDKLDVIVVTYQGWSCSLGVFPVSIKNEDFLRVAKDPDIIKRSQKIREQIFGQNPPSDVCLFFSVERFDYTKGIREKLLAFQRYLEKYPERRGKDILFQVAVTNRRGVDTYRVYQDESIDLAKHINEQYKDEEKYGKWLPIIFQTSGLQRSELIAHYLAMDVGVVTPKKDGMNLVAKEMMLCNSAAGLILSSGAGSEMQFSMAGLHSEQDPNYHRVDDLFDVESFAEVFYKALSEVREQRERHGKVLNDFIMANDIERWSQTFLDPSWSHLVIRQTDINTLDDFFNLMLRTRDVRRAIVERVLKGIPIRQHFTISLQNAKESLELACKHDSSSKIIQLQALTTGGEATVANRENTINFDIKNEIEELEKDLKFLEFIQSEDIEQFISSLQIYHPHSEEKFRNEVVEVVDLFLDADHFNYFFTDRDGTLKSYSCAYPASIQPAYSGVIQAQFARRCAQTCAIITTAPMMRVGILDVCTIPEGYYYIGASVGREWYVDPANKFKDQSIPEHDLEKLDLVFDSIADLLEDQEFKIFTWIGSGLQKHFGHVTLAHQDASGTIPIEMVEKIDQRIRAIVEDIDPSNQLLEVKSNEMDIKIFIKTEFGGIFDKGNGIELLVNHVKCDLAVGTILVCGDSITDIPMLEYCLTKNPKNVYTVWVVNEQNVELRNQVRALCEKYGNEHLVFVSCPEVLLGSMAQATIREIKIRGAVTHHRHSSSTTQLEEGAPIED</sequence>
<dbReference type="EC" id="2.4.1.15" evidence="4"/>
<dbReference type="GO" id="GO:0005992">
    <property type="term" value="P:trehalose biosynthetic process"/>
    <property type="evidence" value="ECO:0007669"/>
    <property type="project" value="InterPro"/>
</dbReference>
<dbReference type="Gene3D" id="3.40.50.2000">
    <property type="entry name" value="Glycogen Phosphorylase B"/>
    <property type="match status" value="2"/>
</dbReference>
<dbReference type="GO" id="GO:0004805">
    <property type="term" value="F:trehalose-phosphatase activity"/>
    <property type="evidence" value="ECO:0007669"/>
    <property type="project" value="TreeGrafter"/>
</dbReference>
<dbReference type="InterPro" id="IPR023214">
    <property type="entry name" value="HAD_sf"/>
</dbReference>
<evidence type="ECO:0000256" key="4">
    <source>
        <dbReference type="ARBA" id="ARBA00012538"/>
    </source>
</evidence>
<dbReference type="FunFam" id="3.40.50.2000:FF:000206">
    <property type="entry name" value="Trehalose-6-phosphate synthase"/>
    <property type="match status" value="1"/>
</dbReference>
<accession>A0A8S9ZZT6</accession>
<dbReference type="EMBL" id="JABEBT010000011">
    <property type="protein sequence ID" value="KAF7638645.1"/>
    <property type="molecule type" value="Genomic_DNA"/>
</dbReference>
<evidence type="ECO:0000256" key="2">
    <source>
        <dbReference type="ARBA" id="ARBA00005409"/>
    </source>
</evidence>
<dbReference type="InterPro" id="IPR049063">
    <property type="entry name" value="T6PP_C"/>
</dbReference>
<gene>
    <name evidence="10" type="ORF">Mgra_00002023</name>
</gene>
<keyword evidence="6" id="KW-0808">Transferase</keyword>
<comment type="similarity">
    <text evidence="2">In the N-terminal section; belongs to the glycosyltransferase 20 family.</text>
</comment>
<comment type="similarity">
    <text evidence="3">In the C-terminal section; belongs to the gob-1 trehalose phosphatase family.</text>
</comment>
<comment type="catalytic activity">
    <reaction evidence="7">
        <text>D-glucose 6-phosphate + UDP-alpha-D-glucose = alpha,alpha-trehalose 6-phosphate + UDP + H(+)</text>
        <dbReference type="Rhea" id="RHEA:18889"/>
        <dbReference type="ChEBI" id="CHEBI:15378"/>
        <dbReference type="ChEBI" id="CHEBI:58223"/>
        <dbReference type="ChEBI" id="CHEBI:58429"/>
        <dbReference type="ChEBI" id="CHEBI:58885"/>
        <dbReference type="ChEBI" id="CHEBI:61548"/>
        <dbReference type="EC" id="2.4.1.15"/>
    </reaction>
</comment>
<evidence type="ECO:0000256" key="6">
    <source>
        <dbReference type="ARBA" id="ARBA00022679"/>
    </source>
</evidence>
<keyword evidence="11" id="KW-1185">Reference proteome</keyword>
<dbReference type="Gene3D" id="3.30.70.3080">
    <property type="match status" value="1"/>
</dbReference>
<dbReference type="InterPro" id="IPR041064">
    <property type="entry name" value="T6PP_helical"/>
</dbReference>
<dbReference type="Gene3D" id="1.20.58.1800">
    <property type="match status" value="1"/>
</dbReference>
<evidence type="ECO:0000256" key="7">
    <source>
        <dbReference type="ARBA" id="ARBA00048039"/>
    </source>
</evidence>
<dbReference type="GO" id="GO:0003825">
    <property type="term" value="F:alpha,alpha-trehalose-phosphate synthase (UDP-forming) activity"/>
    <property type="evidence" value="ECO:0007669"/>
    <property type="project" value="UniProtKB-EC"/>
</dbReference>
<feature type="domain" description="Trehalose-6-phosphate phosphatase C-terminal" evidence="9">
    <location>
        <begin position="985"/>
        <end position="1254"/>
    </location>
</feature>
<dbReference type="GO" id="GO:0005829">
    <property type="term" value="C:cytosol"/>
    <property type="evidence" value="ECO:0007669"/>
    <property type="project" value="TreeGrafter"/>
</dbReference>
<evidence type="ECO:0000259" key="8">
    <source>
        <dbReference type="Pfam" id="PF18572"/>
    </source>
</evidence>
<dbReference type="SUPFAM" id="SSF53756">
    <property type="entry name" value="UDP-Glycosyltransferase/glycogen phosphorylase"/>
    <property type="match status" value="1"/>
</dbReference>
<dbReference type="CDD" id="cd03788">
    <property type="entry name" value="GT20_TPS"/>
    <property type="match status" value="1"/>
</dbReference>
<dbReference type="InterPro" id="IPR036412">
    <property type="entry name" value="HAD-like_sf"/>
</dbReference>